<evidence type="ECO:0000256" key="10">
    <source>
        <dbReference type="ARBA" id="ARBA00023180"/>
    </source>
</evidence>
<feature type="non-terminal residue" evidence="11">
    <location>
        <position position="1"/>
    </location>
</feature>
<evidence type="ECO:0000313" key="12">
    <source>
        <dbReference type="Proteomes" id="UP001189429"/>
    </source>
</evidence>
<dbReference type="Gene3D" id="3.90.1480.20">
    <property type="entry name" value="Glycosyl transferase family 29"/>
    <property type="match status" value="1"/>
</dbReference>
<proteinExistence type="inferred from homology"/>
<feature type="non-terminal residue" evidence="11">
    <location>
        <position position="261"/>
    </location>
</feature>
<dbReference type="InterPro" id="IPR001675">
    <property type="entry name" value="Glyco_trans_29"/>
</dbReference>
<keyword evidence="12" id="KW-1185">Reference proteome</keyword>
<dbReference type="EMBL" id="CAUYUJ010000535">
    <property type="protein sequence ID" value="CAK0791174.1"/>
    <property type="molecule type" value="Genomic_DNA"/>
</dbReference>
<protein>
    <recommendedName>
        <fullName evidence="13">Apple domain-containing protein</fullName>
    </recommendedName>
</protein>
<dbReference type="InterPro" id="IPR050943">
    <property type="entry name" value="Glycosyltr_29_Sialyltrsf"/>
</dbReference>
<dbReference type="Pfam" id="PF00777">
    <property type="entry name" value="Glyco_transf_29"/>
    <property type="match status" value="1"/>
</dbReference>
<sequence>FPNGSEGNTDGNITDLDDCMLACEADEWCEGIVVDAGKTNGSCSLRSEMVFTSCAEDEAFDTWQRGSISDHVQRLVDRHGWTRYENKNCFVGHGSAAYPKGATKTPYSSGDQAISLSECMQRCQDDPLCEAVVTSHGKDVTACELRAWVSPGDCVWSGELDLWRMDQGGQVPEGTELPSGEQGVDRLVGVADMIMGWSFSKLDFTRCALVGASGVMRGSNAGEEIDGHTAVIRLNRMPKPEFYGDFGARTDVLFLSRDRSR</sequence>
<comment type="subcellular location">
    <subcellularLocation>
        <location evidence="1">Golgi apparatus membrane</location>
        <topology evidence="1">Single-pass type II membrane protein</topology>
    </subcellularLocation>
</comment>
<organism evidence="11 12">
    <name type="scientific">Prorocentrum cordatum</name>
    <dbReference type="NCBI Taxonomy" id="2364126"/>
    <lineage>
        <taxon>Eukaryota</taxon>
        <taxon>Sar</taxon>
        <taxon>Alveolata</taxon>
        <taxon>Dinophyceae</taxon>
        <taxon>Prorocentrales</taxon>
        <taxon>Prorocentraceae</taxon>
        <taxon>Prorocentrum</taxon>
    </lineage>
</organism>
<gene>
    <name evidence="11" type="ORF">PCOR1329_LOCUS2143</name>
</gene>
<evidence type="ECO:0000256" key="5">
    <source>
        <dbReference type="ARBA" id="ARBA00022692"/>
    </source>
</evidence>
<keyword evidence="6" id="KW-0735">Signal-anchor</keyword>
<evidence type="ECO:0000256" key="2">
    <source>
        <dbReference type="ARBA" id="ARBA00006003"/>
    </source>
</evidence>
<keyword evidence="8" id="KW-0333">Golgi apparatus</keyword>
<dbReference type="PANTHER" id="PTHR11987:SF53">
    <property type="entry name" value="ALPHA-2,8-SIALYLTRANSFERASE 8F-LIKE"/>
    <property type="match status" value="1"/>
</dbReference>
<keyword evidence="5" id="KW-0812">Transmembrane</keyword>
<comment type="similarity">
    <text evidence="2">Belongs to the glycosyltransferase 29 family.</text>
</comment>
<keyword evidence="3" id="KW-0328">Glycosyltransferase</keyword>
<evidence type="ECO:0008006" key="13">
    <source>
        <dbReference type="Google" id="ProtNLM"/>
    </source>
</evidence>
<comment type="caution">
    <text evidence="11">The sequence shown here is derived from an EMBL/GenBank/DDBJ whole genome shotgun (WGS) entry which is preliminary data.</text>
</comment>
<evidence type="ECO:0000256" key="4">
    <source>
        <dbReference type="ARBA" id="ARBA00022679"/>
    </source>
</evidence>
<evidence type="ECO:0000256" key="8">
    <source>
        <dbReference type="ARBA" id="ARBA00023034"/>
    </source>
</evidence>
<keyword evidence="10" id="KW-0325">Glycoprotein</keyword>
<accession>A0ABN9PLL7</accession>
<dbReference type="InterPro" id="IPR038578">
    <property type="entry name" value="GT29-like_sf"/>
</dbReference>
<evidence type="ECO:0000256" key="9">
    <source>
        <dbReference type="ARBA" id="ARBA00023136"/>
    </source>
</evidence>
<dbReference type="Proteomes" id="UP001189429">
    <property type="component" value="Unassembled WGS sequence"/>
</dbReference>
<keyword evidence="7" id="KW-1133">Transmembrane helix</keyword>
<keyword evidence="9" id="KW-0472">Membrane</keyword>
<evidence type="ECO:0000256" key="7">
    <source>
        <dbReference type="ARBA" id="ARBA00022989"/>
    </source>
</evidence>
<evidence type="ECO:0000256" key="1">
    <source>
        <dbReference type="ARBA" id="ARBA00004323"/>
    </source>
</evidence>
<keyword evidence="4" id="KW-0808">Transferase</keyword>
<name>A0ABN9PLL7_9DINO</name>
<dbReference type="PANTHER" id="PTHR11987">
    <property type="entry name" value="ALPHA-2,8-SIALYLTRANSFERASE"/>
    <property type="match status" value="1"/>
</dbReference>
<evidence type="ECO:0000313" key="11">
    <source>
        <dbReference type="EMBL" id="CAK0791174.1"/>
    </source>
</evidence>
<evidence type="ECO:0000256" key="6">
    <source>
        <dbReference type="ARBA" id="ARBA00022968"/>
    </source>
</evidence>
<evidence type="ECO:0000256" key="3">
    <source>
        <dbReference type="ARBA" id="ARBA00022676"/>
    </source>
</evidence>
<reference evidence="11" key="1">
    <citation type="submission" date="2023-10" db="EMBL/GenBank/DDBJ databases">
        <authorList>
            <person name="Chen Y."/>
            <person name="Shah S."/>
            <person name="Dougan E. K."/>
            <person name="Thang M."/>
            <person name="Chan C."/>
        </authorList>
    </citation>
    <scope>NUCLEOTIDE SEQUENCE [LARGE SCALE GENOMIC DNA]</scope>
</reference>